<proteinExistence type="predicted"/>
<accession>A0A218UCS8</accession>
<sequence length="49" mass="5667">MHPSKKFMHFSLAIEGIRRFKDRAMNPALICEKYCAVSCAVFTQYSLLL</sequence>
<comment type="caution">
    <text evidence="1">The sequence shown here is derived from an EMBL/GenBank/DDBJ whole genome shotgun (WGS) entry which is preliminary data.</text>
</comment>
<evidence type="ECO:0000313" key="2">
    <source>
        <dbReference type="Proteomes" id="UP000197619"/>
    </source>
</evidence>
<dbReference type="EMBL" id="MUZQ01000427">
    <property type="protein sequence ID" value="OWK51519.1"/>
    <property type="molecule type" value="Genomic_DNA"/>
</dbReference>
<evidence type="ECO:0000313" key="1">
    <source>
        <dbReference type="EMBL" id="OWK51519.1"/>
    </source>
</evidence>
<reference evidence="1 2" key="1">
    <citation type="submission" date="2017-05" db="EMBL/GenBank/DDBJ databases">
        <title>Genome of assembly of the Bengalese finch, Lonchura striata domestica.</title>
        <authorList>
            <person name="Colquitt B.M."/>
            <person name="Brainard M.S."/>
        </authorList>
    </citation>
    <scope>NUCLEOTIDE SEQUENCE [LARGE SCALE GENOMIC DNA]</scope>
    <source>
        <strain evidence="1">White83orange57</strain>
    </source>
</reference>
<dbReference type="Proteomes" id="UP000197619">
    <property type="component" value="Unassembled WGS sequence"/>
</dbReference>
<keyword evidence="2" id="KW-1185">Reference proteome</keyword>
<name>A0A218UCS8_9PASE</name>
<organism evidence="1 2">
    <name type="scientific">Lonchura striata</name>
    <name type="common">white-rumped munia</name>
    <dbReference type="NCBI Taxonomy" id="40157"/>
    <lineage>
        <taxon>Eukaryota</taxon>
        <taxon>Metazoa</taxon>
        <taxon>Chordata</taxon>
        <taxon>Craniata</taxon>
        <taxon>Vertebrata</taxon>
        <taxon>Euteleostomi</taxon>
        <taxon>Archelosauria</taxon>
        <taxon>Archosauria</taxon>
        <taxon>Dinosauria</taxon>
        <taxon>Saurischia</taxon>
        <taxon>Theropoda</taxon>
        <taxon>Coelurosauria</taxon>
        <taxon>Aves</taxon>
        <taxon>Neognathae</taxon>
        <taxon>Neoaves</taxon>
        <taxon>Telluraves</taxon>
        <taxon>Australaves</taxon>
        <taxon>Passeriformes</taxon>
        <taxon>Passeroidea</taxon>
        <taxon>Estrildidae</taxon>
        <taxon>Estrildinae</taxon>
        <taxon>Lonchura</taxon>
    </lineage>
</organism>
<protein>
    <submittedName>
        <fullName evidence="1">Uncharacterized protein</fullName>
    </submittedName>
</protein>
<gene>
    <name evidence="1" type="ORF">RLOC_00007110</name>
</gene>
<dbReference type="AlphaFoldDB" id="A0A218UCS8"/>